<name>A0ABY8VCC2_9CORY</name>
<dbReference type="EMBL" id="CP126969">
    <property type="protein sequence ID" value="WIM66767.1"/>
    <property type="molecule type" value="Genomic_DNA"/>
</dbReference>
<feature type="compositionally biased region" description="Low complexity" evidence="1">
    <location>
        <begin position="332"/>
        <end position="344"/>
    </location>
</feature>
<dbReference type="Gene3D" id="3.40.50.10900">
    <property type="entry name" value="PAC-like subunit"/>
    <property type="match status" value="1"/>
</dbReference>
<feature type="region of interest" description="Disordered" evidence="1">
    <location>
        <begin position="315"/>
        <end position="360"/>
    </location>
</feature>
<accession>A0ABY8VCC2</accession>
<dbReference type="Gene3D" id="1.10.287.100">
    <property type="match status" value="1"/>
</dbReference>
<dbReference type="RefSeq" id="WP_284823389.1">
    <property type="nucleotide sequence ID" value="NZ_CP126969.1"/>
</dbReference>
<reference evidence="2 3" key="1">
    <citation type="submission" date="2023-05" db="EMBL/GenBank/DDBJ databases">
        <title>Corynebacterium suedekumii sp. nov. and Corynebacterium breve sp. nov. isolated from raw cow's milk.</title>
        <authorList>
            <person name="Baer M.K."/>
            <person name="Mehl L."/>
            <person name="Hellmuth R."/>
            <person name="Marke G."/>
            <person name="Lipski A."/>
        </authorList>
    </citation>
    <scope>NUCLEOTIDE SEQUENCE [LARGE SCALE GENOMIC DNA]</scope>
    <source>
        <strain evidence="2 3">R4</strain>
    </source>
</reference>
<dbReference type="PIRSF" id="PIRSF028754">
    <property type="entry name" value="UCP028754"/>
    <property type="match status" value="1"/>
</dbReference>
<organism evidence="2 3">
    <name type="scientific">Corynebacterium breve</name>
    <dbReference type="NCBI Taxonomy" id="3049799"/>
    <lineage>
        <taxon>Bacteria</taxon>
        <taxon>Bacillati</taxon>
        <taxon>Actinomycetota</taxon>
        <taxon>Actinomycetes</taxon>
        <taxon>Mycobacteriales</taxon>
        <taxon>Corynebacteriaceae</taxon>
        <taxon>Corynebacterium</taxon>
    </lineage>
</organism>
<evidence type="ECO:0000256" key="1">
    <source>
        <dbReference type="SAM" id="MobiDB-lite"/>
    </source>
</evidence>
<protein>
    <submittedName>
        <fullName evidence="2">PAC2 family protein</fullName>
    </submittedName>
</protein>
<gene>
    <name evidence="2" type="ORF">QP027_06395</name>
</gene>
<dbReference type="SUPFAM" id="SSF159659">
    <property type="entry name" value="Cgl1923-like"/>
    <property type="match status" value="1"/>
</dbReference>
<dbReference type="InterPro" id="IPR008492">
    <property type="entry name" value="Rv2714-like"/>
</dbReference>
<dbReference type="Pfam" id="PF09754">
    <property type="entry name" value="PAC2"/>
    <property type="match status" value="1"/>
</dbReference>
<dbReference type="InterPro" id="IPR038389">
    <property type="entry name" value="PSMG2_sf"/>
</dbReference>
<proteinExistence type="predicted"/>
<keyword evidence="3" id="KW-1185">Reference proteome</keyword>
<dbReference type="Proteomes" id="UP001225598">
    <property type="component" value="Chromosome"/>
</dbReference>
<sequence>MADDTRRMYEMEYPAPPVGDTSQHGPTLIIAMQGYADAGHAVESAAEHLKAALDNSQVATFNADELIDYRSRRPAVMMEKHEITNMEKIELDMRVVRDSEGENFLLLSGPEPDLRWEGFSQAVADLADKYNVSKTICLYGAPMAVPHTRPLMVSAHGNDRDLVGTMFSFDGKVTMPGSASLMIERELHARGHAVAGYTAHVPHYLAQSPYPHATFQLLQSVSDTSKLKFPLKALEHDMNVVAKQLTEQTAGSEEIMHVVTQLEKHYDQELAEYRKTHPNAMMPGESQVPSGEEIGAAFENYLAAVDDRERTRPELPHAKQLFNFDSNEQAADDPSLGDDSPAPDADSESEADGQGTTDES</sequence>
<evidence type="ECO:0000313" key="2">
    <source>
        <dbReference type="EMBL" id="WIM66767.1"/>
    </source>
</evidence>
<evidence type="ECO:0000313" key="3">
    <source>
        <dbReference type="Proteomes" id="UP001225598"/>
    </source>
</evidence>
<dbReference type="InterPro" id="IPR019151">
    <property type="entry name" value="Proteasome_assmbl_chaperone_2"/>
</dbReference>